<dbReference type="GeneID" id="55534369"/>
<evidence type="ECO:0000313" key="9">
    <source>
        <dbReference type="EMBL" id="AUT75322.1"/>
    </source>
</evidence>
<dbReference type="SUPFAM" id="SSF103473">
    <property type="entry name" value="MFS general substrate transporter"/>
    <property type="match status" value="1"/>
</dbReference>
<reference evidence="10 11" key="1">
    <citation type="journal article" date="2012" name="J. Bacteriol.">
        <title>Draft Genome Sequence of the Soil Bacterium Burkholderia terrae Strain BS001, Which Interacts with Fungal Surface Structures.</title>
        <authorList>
            <person name="Nazir R."/>
            <person name="Hansen M.A."/>
            <person name="Sorensen S."/>
            <person name="van Elsas J.D."/>
        </authorList>
    </citation>
    <scope>NUCLEOTIDE SEQUENCE [LARGE SCALE GENOMIC DNA]</scope>
    <source>
        <strain evidence="10 11">BS001</strain>
    </source>
</reference>
<dbReference type="InterPro" id="IPR005829">
    <property type="entry name" value="Sugar_transporter_CS"/>
</dbReference>
<feature type="transmembrane region" description="Helical" evidence="7">
    <location>
        <begin position="195"/>
        <end position="215"/>
    </location>
</feature>
<dbReference type="Proteomes" id="UP000236649">
    <property type="component" value="Chromosome 3"/>
</dbReference>
<evidence type="ECO:0000256" key="2">
    <source>
        <dbReference type="ARBA" id="ARBA00022448"/>
    </source>
</evidence>
<dbReference type="Gene3D" id="1.20.1250.20">
    <property type="entry name" value="MFS general substrate transporter like domains"/>
    <property type="match status" value="1"/>
</dbReference>
<dbReference type="GO" id="GO:0022857">
    <property type="term" value="F:transmembrane transporter activity"/>
    <property type="evidence" value="ECO:0007669"/>
    <property type="project" value="InterPro"/>
</dbReference>
<dbReference type="GO" id="GO:0005886">
    <property type="term" value="C:plasma membrane"/>
    <property type="evidence" value="ECO:0007669"/>
    <property type="project" value="UniProtKB-SubCell"/>
</dbReference>
<evidence type="ECO:0000256" key="5">
    <source>
        <dbReference type="ARBA" id="ARBA00022989"/>
    </source>
</evidence>
<feature type="transmembrane region" description="Helical" evidence="7">
    <location>
        <begin position="56"/>
        <end position="74"/>
    </location>
</feature>
<dbReference type="EMBL" id="CP026107">
    <property type="protein sequence ID" value="AUT75322.1"/>
    <property type="molecule type" value="Genomic_DNA"/>
</dbReference>
<name>A0AAJ4X3S3_9BURK</name>
<feature type="transmembrane region" description="Helical" evidence="7">
    <location>
        <begin position="391"/>
        <end position="414"/>
    </location>
</feature>
<dbReference type="InterPro" id="IPR005828">
    <property type="entry name" value="MFS_sugar_transport-like"/>
</dbReference>
<keyword evidence="4 7" id="KW-0812">Transmembrane</keyword>
<sequence length="458" mass="47960">MSVAAQNGAAVPAIDQRQVMGAVFASCLGWALDLFDLFVLLYVAPVVGRLFFPSDHAMLSLAGVYASFAVTLLMRPLGSALFGSYADRHGRKGAMIVAVVGVGISTAAFGLLPTVHTVGLVAPVLFLILRLVQGVFVGGVVASTHTIGTESVAPKYRGAVSGLIGGGGAGMGALLASLTFLLMSSLFPGELFDVWGWRCMFFTGIISSVLGLFVFNSLEESPLWRKLAAEKAAKAAAQKRDAAVEIVRSPLKTLFSRDYRSILFVNLLLTIGGGSGYYLTSGYLPTFLKIVSHAPNGAAAAILMICSIAVVIASVAAGHLSTFIGRKTAFIWIGLIRLVALPGIFLLLPTATDIVTLGLYAVVLSALGSAGYAPILIFLNERFPTAIRATGTGLSWNIGFAIGGMMPTFVSLVAKETSQLPVTLAIFVGAISVIFLIGAFIVPETRGRLDQPASRNVN</sequence>
<keyword evidence="5 7" id="KW-1133">Transmembrane helix</keyword>
<dbReference type="PROSITE" id="PS00217">
    <property type="entry name" value="SUGAR_TRANSPORT_2"/>
    <property type="match status" value="1"/>
</dbReference>
<reference evidence="9 12" key="2">
    <citation type="submission" date="2018-01" db="EMBL/GenBank/DDBJ databases">
        <title>Species boundaries and ecological features among Paraburkholderia terrae DSMZ17804T, P. hospita DSMZ17164T and P. caribensis DSMZ13236T.</title>
        <authorList>
            <person name="Pratama A.A."/>
        </authorList>
    </citation>
    <scope>NUCLEOTIDE SEQUENCE [LARGE SCALE GENOMIC DNA]</scope>
    <source>
        <strain evidence="9 12">DSM 17164</strain>
    </source>
</reference>
<comment type="subcellular location">
    <subcellularLocation>
        <location evidence="1">Cell membrane</location>
        <topology evidence="1">Multi-pass membrane protein</topology>
    </subcellularLocation>
</comment>
<dbReference type="AlphaFoldDB" id="A0AAJ4X3S3"/>
<dbReference type="Pfam" id="PF00083">
    <property type="entry name" value="Sugar_tr"/>
    <property type="match status" value="1"/>
</dbReference>
<evidence type="ECO:0000256" key="4">
    <source>
        <dbReference type="ARBA" id="ARBA00022692"/>
    </source>
</evidence>
<evidence type="ECO:0000256" key="1">
    <source>
        <dbReference type="ARBA" id="ARBA00004651"/>
    </source>
</evidence>
<dbReference type="InterPro" id="IPR036259">
    <property type="entry name" value="MFS_trans_sf"/>
</dbReference>
<dbReference type="PROSITE" id="PS50850">
    <property type="entry name" value="MFS"/>
    <property type="match status" value="1"/>
</dbReference>
<keyword evidence="6 7" id="KW-0472">Membrane</keyword>
<proteinExistence type="predicted"/>
<evidence type="ECO:0000313" key="12">
    <source>
        <dbReference type="Proteomes" id="UP000236649"/>
    </source>
</evidence>
<feature type="transmembrane region" description="Helical" evidence="7">
    <location>
        <begin position="94"/>
        <end position="112"/>
    </location>
</feature>
<dbReference type="RefSeq" id="WP_007583887.1">
    <property type="nucleotide sequence ID" value="NZ_AKAU01000101.1"/>
</dbReference>
<feature type="transmembrane region" description="Helical" evidence="7">
    <location>
        <begin position="261"/>
        <end position="279"/>
    </location>
</feature>
<protein>
    <submittedName>
        <fullName evidence="9">MFS transporter</fullName>
    </submittedName>
    <submittedName>
        <fullName evidence="10">Major facilitator transporter</fullName>
    </submittedName>
</protein>
<evidence type="ECO:0000259" key="8">
    <source>
        <dbReference type="PROSITE" id="PS50850"/>
    </source>
</evidence>
<keyword evidence="3" id="KW-1003">Cell membrane</keyword>
<dbReference type="PANTHER" id="PTHR43045:SF1">
    <property type="entry name" value="SHIKIMATE TRANSPORTER"/>
    <property type="match status" value="1"/>
</dbReference>
<feature type="transmembrane region" description="Helical" evidence="7">
    <location>
        <begin position="118"/>
        <end position="142"/>
    </location>
</feature>
<evidence type="ECO:0000313" key="11">
    <source>
        <dbReference type="Proteomes" id="UP000004980"/>
    </source>
</evidence>
<organism evidence="9 12">
    <name type="scientific">Paraburkholderia hospita</name>
    <dbReference type="NCBI Taxonomy" id="169430"/>
    <lineage>
        <taxon>Bacteria</taxon>
        <taxon>Pseudomonadati</taxon>
        <taxon>Pseudomonadota</taxon>
        <taxon>Betaproteobacteria</taxon>
        <taxon>Burkholderiales</taxon>
        <taxon>Burkholderiaceae</taxon>
        <taxon>Paraburkholderia</taxon>
    </lineage>
</organism>
<feature type="transmembrane region" description="Helical" evidence="7">
    <location>
        <begin position="329"/>
        <end position="348"/>
    </location>
</feature>
<feature type="transmembrane region" description="Helical" evidence="7">
    <location>
        <begin position="299"/>
        <end position="317"/>
    </location>
</feature>
<gene>
    <name evidence="9" type="ORF">C2L64_39410</name>
    <name evidence="10" type="ORF">WQE_19714</name>
</gene>
<keyword evidence="2" id="KW-0813">Transport</keyword>
<dbReference type="PANTHER" id="PTHR43045">
    <property type="entry name" value="SHIKIMATE TRANSPORTER"/>
    <property type="match status" value="1"/>
</dbReference>
<dbReference type="InterPro" id="IPR020846">
    <property type="entry name" value="MFS_dom"/>
</dbReference>
<dbReference type="Proteomes" id="UP000004980">
    <property type="component" value="Unassembled WGS sequence"/>
</dbReference>
<feature type="domain" description="Major facilitator superfamily (MFS) profile" evidence="8">
    <location>
        <begin position="22"/>
        <end position="446"/>
    </location>
</feature>
<feature type="transmembrane region" description="Helical" evidence="7">
    <location>
        <begin position="420"/>
        <end position="442"/>
    </location>
</feature>
<dbReference type="EMBL" id="AKAU01000101">
    <property type="protein sequence ID" value="EIM99367.1"/>
    <property type="molecule type" value="Genomic_DNA"/>
</dbReference>
<evidence type="ECO:0000256" key="6">
    <source>
        <dbReference type="ARBA" id="ARBA00023136"/>
    </source>
</evidence>
<feature type="transmembrane region" description="Helical" evidence="7">
    <location>
        <begin position="354"/>
        <end position="379"/>
    </location>
</feature>
<evidence type="ECO:0000256" key="3">
    <source>
        <dbReference type="ARBA" id="ARBA00022475"/>
    </source>
</evidence>
<evidence type="ECO:0000256" key="7">
    <source>
        <dbReference type="SAM" id="Phobius"/>
    </source>
</evidence>
<accession>A0AAJ4X3S3</accession>
<dbReference type="KEGG" id="phs:C2L64_39410"/>
<keyword evidence="11" id="KW-1185">Reference proteome</keyword>
<feature type="transmembrane region" description="Helical" evidence="7">
    <location>
        <begin position="163"/>
        <end position="183"/>
    </location>
</feature>
<feature type="transmembrane region" description="Helical" evidence="7">
    <location>
        <begin position="21"/>
        <end position="44"/>
    </location>
</feature>
<evidence type="ECO:0000313" key="10">
    <source>
        <dbReference type="EMBL" id="EIM99367.1"/>
    </source>
</evidence>